<dbReference type="InterPro" id="IPR032508">
    <property type="entry name" value="FecR_C"/>
</dbReference>
<dbReference type="Gene3D" id="3.55.50.30">
    <property type="match status" value="1"/>
</dbReference>
<dbReference type="KEGG" id="muh:HYN43_015090"/>
<evidence type="ECO:0000259" key="2">
    <source>
        <dbReference type="Pfam" id="PF04773"/>
    </source>
</evidence>
<dbReference type="Gene3D" id="2.60.120.1440">
    <property type="match status" value="1"/>
</dbReference>
<dbReference type="PIRSF" id="PIRSF018266">
    <property type="entry name" value="FecR"/>
    <property type="match status" value="1"/>
</dbReference>
<evidence type="ECO:0000259" key="3">
    <source>
        <dbReference type="Pfam" id="PF16344"/>
    </source>
</evidence>
<dbReference type="RefSeq" id="WP_119410140.1">
    <property type="nucleotide sequence ID" value="NZ_CP032869.1"/>
</dbReference>
<sequence length="371" mass="41351">MEKKEVKSRAERYLNGKATEKEKAMLEAWYLERGEDAVDIPQERIRAMQEEIFQKLPGNGGRKFPTGILLAAAAIAVIMVSLIPEVVFHQRDLVVQHVTHDIPPGGNRAVLTLSNGQKIDLSHAANGSVAVQQGTRVLKNRAGQIVYDDGAEPEAKGQAGENTITTPVGGTWQLNLPDGTRVWLNNSSSLTYPSHFRGQPERTVILTGEAYFEVAKDKRHPFIVKSEGQEVKVLGTHFDINAFPNEQVVRTTLLEGLVTVSAADIKVTQKLIPGDQSQLQGGNLKLTRVNVEQVMAWKNGYFRFDNTPIEQVMRELARWYDIDVHFDGPLPTEKLNGRISRSKNISKVLSALEATKTVHFKVEERRVTVMK</sequence>
<dbReference type="PANTHER" id="PTHR30273">
    <property type="entry name" value="PERIPLASMIC SIGNAL SENSOR AND SIGMA FACTOR ACTIVATOR FECR-RELATED"/>
    <property type="match status" value="1"/>
</dbReference>
<keyword evidence="1" id="KW-0812">Transmembrane</keyword>
<dbReference type="OrthoDB" id="1099963at2"/>
<dbReference type="AlphaFoldDB" id="A0A494VYG4"/>
<dbReference type="Pfam" id="PF16344">
    <property type="entry name" value="FecR_C"/>
    <property type="match status" value="1"/>
</dbReference>
<organism evidence="4 5">
    <name type="scientific">Mucilaginibacter celer</name>
    <dbReference type="NCBI Taxonomy" id="2305508"/>
    <lineage>
        <taxon>Bacteria</taxon>
        <taxon>Pseudomonadati</taxon>
        <taxon>Bacteroidota</taxon>
        <taxon>Sphingobacteriia</taxon>
        <taxon>Sphingobacteriales</taxon>
        <taxon>Sphingobacteriaceae</taxon>
        <taxon>Mucilaginibacter</taxon>
    </lineage>
</organism>
<feature type="domain" description="Protein FecR C-terminal" evidence="3">
    <location>
        <begin position="301"/>
        <end position="369"/>
    </location>
</feature>
<feature type="domain" description="FecR protein" evidence="2">
    <location>
        <begin position="163"/>
        <end position="258"/>
    </location>
</feature>
<keyword evidence="5" id="KW-1185">Reference proteome</keyword>
<dbReference type="InterPro" id="IPR012373">
    <property type="entry name" value="Ferrdict_sens_TM"/>
</dbReference>
<dbReference type="GO" id="GO:0016989">
    <property type="term" value="F:sigma factor antagonist activity"/>
    <property type="evidence" value="ECO:0007669"/>
    <property type="project" value="TreeGrafter"/>
</dbReference>
<name>A0A494VYG4_9SPHI</name>
<dbReference type="Pfam" id="PF04773">
    <property type="entry name" value="FecR"/>
    <property type="match status" value="1"/>
</dbReference>
<evidence type="ECO:0000313" key="4">
    <source>
        <dbReference type="EMBL" id="AYL96543.1"/>
    </source>
</evidence>
<protein>
    <submittedName>
        <fullName evidence="4">DUF4974 domain-containing protein</fullName>
    </submittedName>
</protein>
<reference evidence="4 5" key="1">
    <citation type="submission" date="2018-10" db="EMBL/GenBank/DDBJ databases">
        <title>Genome sequencing of Mucilaginibacter sp. HYN0043.</title>
        <authorList>
            <person name="Kim M."/>
            <person name="Yi H."/>
        </authorList>
    </citation>
    <scope>NUCLEOTIDE SEQUENCE [LARGE SCALE GENOMIC DNA]</scope>
    <source>
        <strain evidence="4 5">HYN0043</strain>
    </source>
</reference>
<dbReference type="EMBL" id="CP032869">
    <property type="protein sequence ID" value="AYL96543.1"/>
    <property type="molecule type" value="Genomic_DNA"/>
</dbReference>
<evidence type="ECO:0000256" key="1">
    <source>
        <dbReference type="SAM" id="Phobius"/>
    </source>
</evidence>
<proteinExistence type="predicted"/>
<dbReference type="PANTHER" id="PTHR30273:SF2">
    <property type="entry name" value="PROTEIN FECR"/>
    <property type="match status" value="1"/>
</dbReference>
<evidence type="ECO:0000313" key="5">
    <source>
        <dbReference type="Proteomes" id="UP000270046"/>
    </source>
</evidence>
<keyword evidence="1" id="KW-1133">Transmembrane helix</keyword>
<keyword evidence="1" id="KW-0472">Membrane</keyword>
<dbReference type="Proteomes" id="UP000270046">
    <property type="component" value="Chromosome"/>
</dbReference>
<gene>
    <name evidence="4" type="ORF">HYN43_015090</name>
</gene>
<dbReference type="InterPro" id="IPR006860">
    <property type="entry name" value="FecR"/>
</dbReference>
<feature type="transmembrane region" description="Helical" evidence="1">
    <location>
        <begin position="64"/>
        <end position="83"/>
    </location>
</feature>
<accession>A0A494VYG4</accession>